<reference evidence="2" key="1">
    <citation type="journal article" date="2019" name="MBio">
        <title>Comparative genomics for the elucidation of multidrug resistance (MDR) in Candida lusitaniae.</title>
        <authorList>
            <person name="Kannan A."/>
            <person name="Asner S.A."/>
            <person name="Trachsel E."/>
            <person name="Kelly S."/>
            <person name="Parker J."/>
            <person name="Sanglard D."/>
        </authorList>
    </citation>
    <scope>NUCLEOTIDE SEQUENCE [LARGE SCALE GENOMIC DNA]</scope>
    <source>
        <strain evidence="2">P1</strain>
    </source>
</reference>
<protein>
    <submittedName>
        <fullName evidence="1">Mitochondrial distribution and morphology protein</fullName>
    </submittedName>
</protein>
<keyword evidence="2" id="KW-1185">Reference proteome</keyword>
<gene>
    <name evidence="1" type="ORF">EJF14_20333</name>
</gene>
<proteinExistence type="predicted"/>
<dbReference type="EMBL" id="CP038485">
    <property type="protein sequence ID" value="QFZ26428.1"/>
    <property type="molecule type" value="Genomic_DNA"/>
</dbReference>
<name>A0ACD0WGL2_CLALS</name>
<dbReference type="Proteomes" id="UP000326582">
    <property type="component" value="Chromosome 2"/>
</dbReference>
<evidence type="ECO:0000313" key="1">
    <source>
        <dbReference type="EMBL" id="QFZ26428.1"/>
    </source>
</evidence>
<organism evidence="1 2">
    <name type="scientific">Clavispora lusitaniae</name>
    <name type="common">Candida lusitaniae</name>
    <dbReference type="NCBI Taxonomy" id="36911"/>
    <lineage>
        <taxon>Eukaryota</taxon>
        <taxon>Fungi</taxon>
        <taxon>Dikarya</taxon>
        <taxon>Ascomycota</taxon>
        <taxon>Saccharomycotina</taxon>
        <taxon>Pichiomycetes</taxon>
        <taxon>Metschnikowiaceae</taxon>
        <taxon>Clavispora</taxon>
    </lineage>
</organism>
<accession>A0ACD0WGL2</accession>
<sequence>MSLIRRQMINRNSCFRILKARQQPWSSLIRNTFPVQSSRLLHSSRTLLSKKENITKSQLLEQASSSLSRLWIHIKWPLTRNNRPFSLDDFSAFASWLLMGNVLWIILGTTTFGLVTMYSIDTFDRFWNVVKGEQNSGSEDKDTKKKSNDDSFLGFIASSILSQGLGLKFVFQKGNVVPEFADGMLKFKNLKVYSTKSPAEELSFIASIQELNLSLSFKKWYKGNGLIYDMEIFGMDATVYKNLESVANEAPIKDKSIPLSSMALSFSKYNDRTYNDIDEHGTEQLERLEQSPKLSSLAPNYEFSHVKIHDSVIALYEGTDRVPLKISIFSGDLPRLRGSRLLLDFFNANNVAGAVNDAMFTIHKHQTFLNNENVVRFKLDGIDMGSLSKANPQSKFNWIANGKAEIIANIRLPPADGAKEDGHSNAPLLSGIFQKLLDEFKVLTSPKEQELSNEHPESSLVKSAVTAIYETFSHNKEEKPIMNEAEYVIVDVKVKFTDLKATLPQELPSASSSSVPFVSLQELRSLISYVNEVEPDSDHPIIINTTVIEKMSDLYNLDNISQTRLFDVIVSDIYDDFSKLIKLEEKRIIEEKSNMWSHSLASQLLLLGLGVLA</sequence>
<evidence type="ECO:0000313" key="2">
    <source>
        <dbReference type="Proteomes" id="UP000326582"/>
    </source>
</evidence>